<dbReference type="PANTHER" id="PTHR41324">
    <property type="entry name" value="MEMBRANE PROTEIN-RELATED"/>
    <property type="match status" value="1"/>
</dbReference>
<feature type="transmembrane region" description="Helical" evidence="1">
    <location>
        <begin position="60"/>
        <end position="76"/>
    </location>
</feature>
<evidence type="ECO:0000313" key="3">
    <source>
        <dbReference type="Proteomes" id="UP000596092"/>
    </source>
</evidence>
<feature type="transmembrane region" description="Helical" evidence="1">
    <location>
        <begin position="82"/>
        <end position="98"/>
    </location>
</feature>
<feature type="transmembrane region" description="Helical" evidence="1">
    <location>
        <begin position="110"/>
        <end position="127"/>
    </location>
</feature>
<dbReference type="PANTHER" id="PTHR41324:SF1">
    <property type="entry name" value="DUF2232 DOMAIN-CONTAINING PROTEIN"/>
    <property type="match status" value="1"/>
</dbReference>
<sequence length="320" mass="34954">MTGSGTERKKGVLPFNQILLFSIIFFLPVVLPSYFGWTTGMLAVPVFCALSFNGASTGKSVIVVSLVLVGVVALVLQQTSAFLFSINAVPLGFVLFHSTRTGKTAARSGFEGLGTLLAVWLLFWGIFDAVTGVNLYQQILATMHSALEQTREVSSSQEAGFTPEMVLGITQAVAAMQETIPKMLPGLLLSLLSVTVWLNMVIINSLMARITGKAPWGVYSTWKLPEQLVWLPVGAIAAMLLTQGTVQKIGIWLAMVAGLLYFFQGLAVFMTLLTRWRIPPFIKTILYLACFLHTYGLLLLTSLGLLDVWFNLRKKQKNGA</sequence>
<dbReference type="EMBL" id="CP054140">
    <property type="protein sequence ID" value="QQG66440.1"/>
    <property type="molecule type" value="Genomic_DNA"/>
</dbReference>
<dbReference type="Proteomes" id="UP000596092">
    <property type="component" value="Chromosome"/>
</dbReference>
<protein>
    <submittedName>
        <fullName evidence="2">DUF2232 domain-containing protein</fullName>
    </submittedName>
</protein>
<reference evidence="2 3" key="1">
    <citation type="submission" date="2020-05" db="EMBL/GenBank/DDBJ databases">
        <title>Complete genome of Desulfobulbus oligotrophicus.</title>
        <authorList>
            <person name="Podar M."/>
        </authorList>
    </citation>
    <scope>NUCLEOTIDE SEQUENCE [LARGE SCALE GENOMIC DNA]</scope>
    <source>
        <strain evidence="2 3">Prop6</strain>
    </source>
</reference>
<feature type="transmembrane region" description="Helical" evidence="1">
    <location>
        <begin position="12"/>
        <end position="29"/>
    </location>
</feature>
<gene>
    <name evidence="2" type="ORF">HP555_11465</name>
</gene>
<dbReference type="KEGG" id="dog:HP555_11465"/>
<organism evidence="2 3">
    <name type="scientific">Desulfobulbus oligotrophicus</name>
    <dbReference type="NCBI Taxonomy" id="1909699"/>
    <lineage>
        <taxon>Bacteria</taxon>
        <taxon>Pseudomonadati</taxon>
        <taxon>Thermodesulfobacteriota</taxon>
        <taxon>Desulfobulbia</taxon>
        <taxon>Desulfobulbales</taxon>
        <taxon>Desulfobulbaceae</taxon>
        <taxon>Desulfobulbus</taxon>
    </lineage>
</organism>
<dbReference type="AlphaFoldDB" id="A0A7T6ARE5"/>
<keyword evidence="3" id="KW-1185">Reference proteome</keyword>
<feature type="transmembrane region" description="Helical" evidence="1">
    <location>
        <begin position="285"/>
        <end position="306"/>
    </location>
</feature>
<dbReference type="Pfam" id="PF09991">
    <property type="entry name" value="DUF2232"/>
    <property type="match status" value="1"/>
</dbReference>
<proteinExistence type="predicted"/>
<dbReference type="RefSeq" id="WP_199262618.1">
    <property type="nucleotide sequence ID" value="NZ_CP054140.1"/>
</dbReference>
<keyword evidence="1" id="KW-0472">Membrane</keyword>
<keyword evidence="1" id="KW-0812">Transmembrane</keyword>
<dbReference type="InterPro" id="IPR018710">
    <property type="entry name" value="DUF2232"/>
</dbReference>
<name>A0A7T6ARE5_9BACT</name>
<feature type="transmembrane region" description="Helical" evidence="1">
    <location>
        <begin position="228"/>
        <end position="246"/>
    </location>
</feature>
<keyword evidence="1" id="KW-1133">Transmembrane helix</keyword>
<evidence type="ECO:0000256" key="1">
    <source>
        <dbReference type="SAM" id="Phobius"/>
    </source>
</evidence>
<feature type="transmembrane region" description="Helical" evidence="1">
    <location>
        <begin position="186"/>
        <end position="207"/>
    </location>
</feature>
<feature type="transmembrane region" description="Helical" evidence="1">
    <location>
        <begin position="252"/>
        <end position="273"/>
    </location>
</feature>
<evidence type="ECO:0000313" key="2">
    <source>
        <dbReference type="EMBL" id="QQG66440.1"/>
    </source>
</evidence>
<accession>A0A7T6ARE5</accession>